<sequence>MAESQNTLAVEVRTEFGKGAARRVRRADKIPGVLYGHGGEPRHLTLPGHETMLLIRQSNAVVELAFEGESHLALVKDVQRDPIRRLIEHVDFIAVRQGEQVEVDVPVHVTGEPFPGTVALQETTSVLVSAEATHIPESLDVSVEGLEEGAVIHATDLTLPSGVKLIDDESNIIIVSITVPRGEVDDDAEAEAGEATEGGE</sequence>
<gene>
    <name evidence="5" type="primary">rplY</name>
    <name evidence="5" type="synonym">ctc</name>
    <name evidence="8" type="ORF">F8O04_04955</name>
</gene>
<evidence type="ECO:0000256" key="3">
    <source>
        <dbReference type="ARBA" id="ARBA00022980"/>
    </source>
</evidence>
<comment type="subunit">
    <text evidence="5">Part of the 50S ribosomal subunit; part of the 5S rRNA/L5/L18/L25 subcomplex. Contacts the 5S rRNA. Binds to the 5S rRNA independently of L5 and L18.</text>
</comment>
<evidence type="ECO:0000256" key="4">
    <source>
        <dbReference type="ARBA" id="ARBA00023274"/>
    </source>
</evidence>
<keyword evidence="4 5" id="KW-0687">Ribonucleoprotein</keyword>
<dbReference type="InterPro" id="IPR020057">
    <property type="entry name" value="Ribosomal_bL25_b-dom"/>
</dbReference>
<dbReference type="RefSeq" id="WP_158028190.1">
    <property type="nucleotide sequence ID" value="NZ_BMHG01000001.1"/>
</dbReference>
<comment type="function">
    <text evidence="5">This is one of the proteins that binds to the 5S RNA in the ribosome where it forms part of the central protuberance.</text>
</comment>
<dbReference type="Proteomes" id="UP000431744">
    <property type="component" value="Unassembled WGS sequence"/>
</dbReference>
<keyword evidence="1 5" id="KW-0699">rRNA-binding</keyword>
<dbReference type="Pfam" id="PF14693">
    <property type="entry name" value="Ribosomal_TL5_C"/>
    <property type="match status" value="1"/>
</dbReference>
<dbReference type="Gene3D" id="2.170.120.20">
    <property type="entry name" value="Ribosomal protein L25, beta domain"/>
    <property type="match status" value="1"/>
</dbReference>
<dbReference type="HAMAP" id="MF_01334">
    <property type="entry name" value="Ribosomal_bL25_CTC"/>
    <property type="match status" value="1"/>
</dbReference>
<accession>A0A6H9WTK9</accession>
<dbReference type="InterPro" id="IPR001021">
    <property type="entry name" value="Ribosomal_bL25_long"/>
</dbReference>
<dbReference type="NCBIfam" id="TIGR00731">
    <property type="entry name" value="bL25_bact_ctc"/>
    <property type="match status" value="1"/>
</dbReference>
<proteinExistence type="inferred from homology"/>
<dbReference type="AlphaFoldDB" id="A0A6H9WTK9"/>
<evidence type="ECO:0000259" key="6">
    <source>
        <dbReference type="Pfam" id="PF01386"/>
    </source>
</evidence>
<dbReference type="Pfam" id="PF01386">
    <property type="entry name" value="Ribosomal_L25p"/>
    <property type="match status" value="1"/>
</dbReference>
<keyword evidence="3 5" id="KW-0689">Ribosomal protein</keyword>
<evidence type="ECO:0000313" key="8">
    <source>
        <dbReference type="EMBL" id="KAB1649600.1"/>
    </source>
</evidence>
<dbReference type="GO" id="GO:0008097">
    <property type="term" value="F:5S rRNA binding"/>
    <property type="evidence" value="ECO:0007669"/>
    <property type="project" value="InterPro"/>
</dbReference>
<dbReference type="CDD" id="cd00495">
    <property type="entry name" value="Ribosomal_L25_TL5_CTC"/>
    <property type="match status" value="1"/>
</dbReference>
<dbReference type="EMBL" id="WBJY01000001">
    <property type="protein sequence ID" value="KAB1649600.1"/>
    <property type="molecule type" value="Genomic_DNA"/>
</dbReference>
<evidence type="ECO:0000256" key="1">
    <source>
        <dbReference type="ARBA" id="ARBA00022730"/>
    </source>
</evidence>
<keyword evidence="2 5" id="KW-0694">RNA-binding</keyword>
<name>A0A6H9WTK9_9MICO</name>
<evidence type="ECO:0000256" key="5">
    <source>
        <dbReference type="HAMAP-Rule" id="MF_01334"/>
    </source>
</evidence>
<dbReference type="GO" id="GO:0006412">
    <property type="term" value="P:translation"/>
    <property type="evidence" value="ECO:0007669"/>
    <property type="project" value="UniProtKB-UniRule"/>
</dbReference>
<dbReference type="Gene3D" id="2.40.240.10">
    <property type="entry name" value="Ribosomal Protein L25, Chain P"/>
    <property type="match status" value="1"/>
</dbReference>
<evidence type="ECO:0000256" key="2">
    <source>
        <dbReference type="ARBA" id="ARBA00022884"/>
    </source>
</evidence>
<keyword evidence="9" id="KW-1185">Reference proteome</keyword>
<feature type="domain" description="Large ribosomal subunit protein bL25 beta" evidence="7">
    <location>
        <begin position="101"/>
        <end position="181"/>
    </location>
</feature>
<dbReference type="GO" id="GO:0003735">
    <property type="term" value="F:structural constituent of ribosome"/>
    <property type="evidence" value="ECO:0007669"/>
    <property type="project" value="InterPro"/>
</dbReference>
<dbReference type="PANTHER" id="PTHR33284:SF1">
    <property type="entry name" value="RIBOSOMAL PROTEIN L25_GLN-TRNA SYNTHETASE, ANTI-CODON-BINDING DOMAIN-CONTAINING PROTEIN"/>
    <property type="match status" value="1"/>
</dbReference>
<dbReference type="PANTHER" id="PTHR33284">
    <property type="entry name" value="RIBOSOMAL PROTEIN L25/GLN-TRNA SYNTHETASE, ANTI-CODON-BINDING DOMAIN-CONTAINING PROTEIN"/>
    <property type="match status" value="1"/>
</dbReference>
<dbReference type="InterPro" id="IPR020056">
    <property type="entry name" value="Rbsml_bL25/Gln-tRNA_synth_N"/>
</dbReference>
<reference evidence="8 9" key="1">
    <citation type="submission" date="2019-09" db="EMBL/GenBank/DDBJ databases">
        <title>Phylogeny of genus Pseudoclavibacter and closely related genus.</title>
        <authorList>
            <person name="Li Y."/>
        </authorList>
    </citation>
    <scope>NUCLEOTIDE SEQUENCE [LARGE SCALE GENOMIC DNA]</scope>
    <source>
        <strain evidence="8 9">EGI 60007</strain>
    </source>
</reference>
<comment type="similarity">
    <text evidence="5">Belongs to the bacterial ribosomal protein bL25 family. CTC subfamily.</text>
</comment>
<dbReference type="InterPro" id="IPR011035">
    <property type="entry name" value="Ribosomal_bL25/Gln-tRNA_synth"/>
</dbReference>
<dbReference type="NCBIfam" id="NF004131">
    <property type="entry name" value="PRK05618.2-1"/>
    <property type="match status" value="1"/>
</dbReference>
<comment type="caution">
    <text evidence="8">The sequence shown here is derived from an EMBL/GenBank/DDBJ whole genome shotgun (WGS) entry which is preliminary data.</text>
</comment>
<organism evidence="8 9">
    <name type="scientific">Pseudoclavibacter endophyticus</name>
    <dbReference type="NCBI Taxonomy" id="1778590"/>
    <lineage>
        <taxon>Bacteria</taxon>
        <taxon>Bacillati</taxon>
        <taxon>Actinomycetota</taxon>
        <taxon>Actinomycetes</taxon>
        <taxon>Micrococcales</taxon>
        <taxon>Microbacteriaceae</taxon>
        <taxon>Pseudoclavibacter</taxon>
    </lineage>
</organism>
<dbReference type="SUPFAM" id="SSF50715">
    <property type="entry name" value="Ribosomal protein L25-like"/>
    <property type="match status" value="1"/>
</dbReference>
<feature type="domain" description="Large ribosomal subunit protein bL25 L25" evidence="6">
    <location>
        <begin position="8"/>
        <end position="92"/>
    </location>
</feature>
<protein>
    <recommendedName>
        <fullName evidence="5">Large ribosomal subunit protein bL25</fullName>
    </recommendedName>
    <alternativeName>
        <fullName evidence="5">General stress protein CTC</fullName>
    </alternativeName>
</protein>
<dbReference type="InterPro" id="IPR020930">
    <property type="entry name" value="Ribosomal_uL5_bac-type"/>
</dbReference>
<evidence type="ECO:0000259" key="7">
    <source>
        <dbReference type="Pfam" id="PF14693"/>
    </source>
</evidence>
<evidence type="ECO:0000313" key="9">
    <source>
        <dbReference type="Proteomes" id="UP000431744"/>
    </source>
</evidence>
<dbReference type="OrthoDB" id="5242980at2"/>
<dbReference type="GO" id="GO:0022625">
    <property type="term" value="C:cytosolic large ribosomal subunit"/>
    <property type="evidence" value="ECO:0007669"/>
    <property type="project" value="TreeGrafter"/>
</dbReference>
<dbReference type="InterPro" id="IPR037121">
    <property type="entry name" value="Ribosomal_bL25_C"/>
</dbReference>
<dbReference type="InterPro" id="IPR029751">
    <property type="entry name" value="Ribosomal_L25_dom"/>
</dbReference>